<dbReference type="STRING" id="1314778.A0A5C3PPG9"/>
<name>A0A5C3PPG9_9APHY</name>
<dbReference type="ESTHER" id="9aphy-a0a5c3ppg9">
    <property type="family name" value="Hormone-sensitive_lipase_like"/>
</dbReference>
<dbReference type="InterPro" id="IPR013094">
    <property type="entry name" value="AB_hydrolase_3"/>
</dbReference>
<dbReference type="SUPFAM" id="SSF53474">
    <property type="entry name" value="alpha/beta-Hydrolases"/>
    <property type="match status" value="1"/>
</dbReference>
<sequence>MDPEFAEAFSQSEGFVDVSAAVGASSPGTSLVEIAREKARDAVQPSVQYFTERLPPESTYTVEDKQIRVENSEIRVRCIIPTSDDQSATFPVMVWFHGGGWIVGDLDQDNAFLRGLSVELQIAVVNVEYRLAPEHPFPTGLNDSYAALKWTAGMASSLRISLQKGFVVGGDSAGANIATVCAMLARDDPFFAAHPITGQLIRQPSVIYPDACPEKYKSELRSMEEFKDGPLLTRDILMQCRSLLNPPPDDPRISPLLFRSHAGAAPAFITYNGRDPLRDDARLWAKVLSEADVEVKTECYPGVPHGFYYSFPTISLARRVDQDTREGLRWLLAGAH</sequence>
<feature type="domain" description="Alpha/beta hydrolase fold-3" evidence="2">
    <location>
        <begin position="93"/>
        <end position="308"/>
    </location>
</feature>
<gene>
    <name evidence="3" type="ORF">K466DRAFT_645718</name>
</gene>
<dbReference type="AlphaFoldDB" id="A0A5C3PPG9"/>
<evidence type="ECO:0000313" key="4">
    <source>
        <dbReference type="Proteomes" id="UP000308197"/>
    </source>
</evidence>
<organism evidence="3 4">
    <name type="scientific">Polyporus arcularius HHB13444</name>
    <dbReference type="NCBI Taxonomy" id="1314778"/>
    <lineage>
        <taxon>Eukaryota</taxon>
        <taxon>Fungi</taxon>
        <taxon>Dikarya</taxon>
        <taxon>Basidiomycota</taxon>
        <taxon>Agaricomycotina</taxon>
        <taxon>Agaricomycetes</taxon>
        <taxon>Polyporales</taxon>
        <taxon>Polyporaceae</taxon>
        <taxon>Polyporus</taxon>
    </lineage>
</organism>
<dbReference type="FunCoup" id="A0A5C3PPG9">
    <property type="interactions" value="129"/>
</dbReference>
<dbReference type="PANTHER" id="PTHR48081:SF8">
    <property type="entry name" value="ALPHA_BETA HYDROLASE FOLD-3 DOMAIN-CONTAINING PROTEIN-RELATED"/>
    <property type="match status" value="1"/>
</dbReference>
<accession>A0A5C3PPG9</accession>
<dbReference type="PANTHER" id="PTHR48081">
    <property type="entry name" value="AB HYDROLASE SUPERFAMILY PROTEIN C4A8.06C"/>
    <property type="match status" value="1"/>
</dbReference>
<dbReference type="Pfam" id="PF07859">
    <property type="entry name" value="Abhydrolase_3"/>
    <property type="match status" value="1"/>
</dbReference>
<dbReference type="InParanoid" id="A0A5C3PPG9"/>
<protein>
    <recommendedName>
        <fullName evidence="2">Alpha/beta hydrolase fold-3 domain-containing protein</fullName>
    </recommendedName>
</protein>
<dbReference type="InterPro" id="IPR029058">
    <property type="entry name" value="AB_hydrolase_fold"/>
</dbReference>
<dbReference type="Proteomes" id="UP000308197">
    <property type="component" value="Unassembled WGS sequence"/>
</dbReference>
<dbReference type="EMBL" id="ML211134">
    <property type="protein sequence ID" value="TFK87893.1"/>
    <property type="molecule type" value="Genomic_DNA"/>
</dbReference>
<keyword evidence="1" id="KW-0378">Hydrolase</keyword>
<keyword evidence="4" id="KW-1185">Reference proteome</keyword>
<proteinExistence type="predicted"/>
<reference evidence="3 4" key="1">
    <citation type="journal article" date="2019" name="Nat. Ecol. Evol.">
        <title>Megaphylogeny resolves global patterns of mushroom evolution.</title>
        <authorList>
            <person name="Varga T."/>
            <person name="Krizsan K."/>
            <person name="Foldi C."/>
            <person name="Dima B."/>
            <person name="Sanchez-Garcia M."/>
            <person name="Sanchez-Ramirez S."/>
            <person name="Szollosi G.J."/>
            <person name="Szarkandi J.G."/>
            <person name="Papp V."/>
            <person name="Albert L."/>
            <person name="Andreopoulos W."/>
            <person name="Angelini C."/>
            <person name="Antonin V."/>
            <person name="Barry K.W."/>
            <person name="Bougher N.L."/>
            <person name="Buchanan P."/>
            <person name="Buyck B."/>
            <person name="Bense V."/>
            <person name="Catcheside P."/>
            <person name="Chovatia M."/>
            <person name="Cooper J."/>
            <person name="Damon W."/>
            <person name="Desjardin D."/>
            <person name="Finy P."/>
            <person name="Geml J."/>
            <person name="Haridas S."/>
            <person name="Hughes K."/>
            <person name="Justo A."/>
            <person name="Karasinski D."/>
            <person name="Kautmanova I."/>
            <person name="Kiss B."/>
            <person name="Kocsube S."/>
            <person name="Kotiranta H."/>
            <person name="LaButti K.M."/>
            <person name="Lechner B.E."/>
            <person name="Liimatainen K."/>
            <person name="Lipzen A."/>
            <person name="Lukacs Z."/>
            <person name="Mihaltcheva S."/>
            <person name="Morgado L.N."/>
            <person name="Niskanen T."/>
            <person name="Noordeloos M.E."/>
            <person name="Ohm R.A."/>
            <person name="Ortiz-Santana B."/>
            <person name="Ovrebo C."/>
            <person name="Racz N."/>
            <person name="Riley R."/>
            <person name="Savchenko A."/>
            <person name="Shiryaev A."/>
            <person name="Soop K."/>
            <person name="Spirin V."/>
            <person name="Szebenyi C."/>
            <person name="Tomsovsky M."/>
            <person name="Tulloss R.E."/>
            <person name="Uehling J."/>
            <person name="Grigoriev I.V."/>
            <person name="Vagvolgyi C."/>
            <person name="Papp T."/>
            <person name="Martin F.M."/>
            <person name="Miettinen O."/>
            <person name="Hibbett D.S."/>
            <person name="Nagy L.G."/>
        </authorList>
    </citation>
    <scope>NUCLEOTIDE SEQUENCE [LARGE SCALE GENOMIC DNA]</scope>
    <source>
        <strain evidence="3 4">HHB13444</strain>
    </source>
</reference>
<dbReference type="GO" id="GO:0016787">
    <property type="term" value="F:hydrolase activity"/>
    <property type="evidence" value="ECO:0007669"/>
    <property type="project" value="UniProtKB-KW"/>
</dbReference>
<evidence type="ECO:0000313" key="3">
    <source>
        <dbReference type="EMBL" id="TFK87893.1"/>
    </source>
</evidence>
<evidence type="ECO:0000256" key="1">
    <source>
        <dbReference type="ARBA" id="ARBA00022801"/>
    </source>
</evidence>
<evidence type="ECO:0000259" key="2">
    <source>
        <dbReference type="Pfam" id="PF07859"/>
    </source>
</evidence>
<dbReference type="Gene3D" id="3.40.50.1820">
    <property type="entry name" value="alpha/beta hydrolase"/>
    <property type="match status" value="1"/>
</dbReference>
<dbReference type="InterPro" id="IPR050300">
    <property type="entry name" value="GDXG_lipolytic_enzyme"/>
</dbReference>